<reference evidence="2" key="1">
    <citation type="submission" date="2017-08" db="EMBL/GenBank/DDBJ databases">
        <title>Draft genome sequence of Lactococcus sp. strain Rs-Y01, isolated from the gut of the lower termite Reticulitermes speratus.</title>
        <authorList>
            <person name="Ohkuma M."/>
            <person name="Yuki M."/>
        </authorList>
    </citation>
    <scope>NUCLEOTIDE SEQUENCE [LARGE SCALE GENOMIC DNA]</scope>
    <source>
        <strain evidence="2">Rs-Y01</strain>
    </source>
</reference>
<dbReference type="EMBL" id="BEDT01000001">
    <property type="protein sequence ID" value="GAX46876.1"/>
    <property type="molecule type" value="Genomic_DNA"/>
</dbReference>
<keyword evidence="2" id="KW-1185">Reference proteome</keyword>
<dbReference type="AlphaFoldDB" id="A0A224X1X4"/>
<dbReference type="OrthoDB" id="1737003at2"/>
<protein>
    <submittedName>
        <fullName evidence="1">Uncharacterized protein</fullName>
    </submittedName>
</protein>
<sequence>MGGIERVVVIELLKSYKKKEKFIKDLWSGKLDIKFLEYHKIDMLYFFKSNEKYLDVKSFNYLNNKKRIHEEHNEKYKEIAERLTEEFEIKDISHVFLKGIFCSEFLYPKKWIRYYGDIDLLIEKTNIKKVEKILKKEDFVFGKADTIHKSIITASRRDILFQQTFTHEIYNMVRKEKEWFSNVDTNFLFSWNGFENSLYNKTINDFKDHIVKKGKLYFFDNITNFLHMCCHLYNEAVYFQLDKGFSGGDPKEIQLNRIFDIVLLADKFNQIDFDSVLDISEKQKILEKVQFSMKLINCLLGEKTINCNNKLMEYDSINLNIYVDENSEVKEWEISPIERVFDLNKKNEVSKILFPERSK</sequence>
<dbReference type="Proteomes" id="UP000218689">
    <property type="component" value="Unassembled WGS sequence"/>
</dbReference>
<proteinExistence type="predicted"/>
<dbReference type="InterPro" id="IPR039498">
    <property type="entry name" value="NTP_transf_5"/>
</dbReference>
<accession>A0A224X1X4</accession>
<dbReference type="RefSeq" id="WP_094783938.1">
    <property type="nucleotide sequence ID" value="NZ_BEDT01000001.1"/>
</dbReference>
<gene>
    <name evidence="1" type="ORF">RsY01_456</name>
</gene>
<evidence type="ECO:0000313" key="2">
    <source>
        <dbReference type="Proteomes" id="UP000218689"/>
    </source>
</evidence>
<dbReference type="Pfam" id="PF14907">
    <property type="entry name" value="NTP_transf_5"/>
    <property type="match status" value="1"/>
</dbReference>
<organism evidence="1 2">
    <name type="scientific">Pseudolactococcus reticulitermitis</name>
    <dbReference type="NCBI Taxonomy" id="2025039"/>
    <lineage>
        <taxon>Bacteria</taxon>
        <taxon>Bacillati</taxon>
        <taxon>Bacillota</taxon>
        <taxon>Bacilli</taxon>
        <taxon>Lactobacillales</taxon>
        <taxon>Streptococcaceae</taxon>
        <taxon>Pseudolactococcus</taxon>
    </lineage>
</organism>
<evidence type="ECO:0000313" key="1">
    <source>
        <dbReference type="EMBL" id="GAX46876.1"/>
    </source>
</evidence>
<name>A0A224X1X4_9LACT</name>
<comment type="caution">
    <text evidence="1">The sequence shown here is derived from an EMBL/GenBank/DDBJ whole genome shotgun (WGS) entry which is preliminary data.</text>
</comment>